<evidence type="ECO:0000313" key="1">
    <source>
        <dbReference type="EMBL" id="GMN58264.1"/>
    </source>
</evidence>
<dbReference type="AlphaFoldDB" id="A0AA88IYC8"/>
<dbReference type="Proteomes" id="UP001187192">
    <property type="component" value="Unassembled WGS sequence"/>
</dbReference>
<name>A0AA88IYC8_FICCA</name>
<reference evidence="1" key="1">
    <citation type="submission" date="2023-07" db="EMBL/GenBank/DDBJ databases">
        <title>draft genome sequence of fig (Ficus carica).</title>
        <authorList>
            <person name="Takahashi T."/>
            <person name="Nishimura K."/>
        </authorList>
    </citation>
    <scope>NUCLEOTIDE SEQUENCE</scope>
</reference>
<gene>
    <name evidence="1" type="ORF">TIFTF001_027374</name>
</gene>
<sequence>MMISRMLYVVLTRTRSGLVHGLSWTGLAAPTTPWLRATVSKLMAVLDTRQWSVSAAPTLHSIASSTAVRLLTYSMNVSNELIAHSNPEHVMSYVHVPWYIAMEWLEAASPNQIKP</sequence>
<proteinExistence type="predicted"/>
<dbReference type="EMBL" id="BTGU01000076">
    <property type="protein sequence ID" value="GMN58264.1"/>
    <property type="molecule type" value="Genomic_DNA"/>
</dbReference>
<organism evidence="1 2">
    <name type="scientific">Ficus carica</name>
    <name type="common">Common fig</name>
    <dbReference type="NCBI Taxonomy" id="3494"/>
    <lineage>
        <taxon>Eukaryota</taxon>
        <taxon>Viridiplantae</taxon>
        <taxon>Streptophyta</taxon>
        <taxon>Embryophyta</taxon>
        <taxon>Tracheophyta</taxon>
        <taxon>Spermatophyta</taxon>
        <taxon>Magnoliopsida</taxon>
        <taxon>eudicotyledons</taxon>
        <taxon>Gunneridae</taxon>
        <taxon>Pentapetalae</taxon>
        <taxon>rosids</taxon>
        <taxon>fabids</taxon>
        <taxon>Rosales</taxon>
        <taxon>Moraceae</taxon>
        <taxon>Ficeae</taxon>
        <taxon>Ficus</taxon>
    </lineage>
</organism>
<comment type="caution">
    <text evidence="1">The sequence shown here is derived from an EMBL/GenBank/DDBJ whole genome shotgun (WGS) entry which is preliminary data.</text>
</comment>
<accession>A0AA88IYC8</accession>
<evidence type="ECO:0000313" key="2">
    <source>
        <dbReference type="Proteomes" id="UP001187192"/>
    </source>
</evidence>
<keyword evidence="2" id="KW-1185">Reference proteome</keyword>
<protein>
    <submittedName>
        <fullName evidence="1">Uncharacterized protein</fullName>
    </submittedName>
</protein>